<dbReference type="SUPFAM" id="SSF55681">
    <property type="entry name" value="Class II aaRS and biotin synthetases"/>
    <property type="match status" value="1"/>
</dbReference>
<dbReference type="PRINTS" id="PR01042">
    <property type="entry name" value="TRNASYNTHASP"/>
</dbReference>
<dbReference type="Proteomes" id="UP000001882">
    <property type="component" value="Chromosome"/>
</dbReference>
<dbReference type="PANTHER" id="PTHR22594">
    <property type="entry name" value="ASPARTYL/LYSYL-TRNA SYNTHETASE"/>
    <property type="match status" value="1"/>
</dbReference>
<dbReference type="Pfam" id="PF01336">
    <property type="entry name" value="tRNA_anti-codon"/>
    <property type="match status" value="1"/>
</dbReference>
<dbReference type="SUPFAM" id="SSF50249">
    <property type="entry name" value="Nucleic acid-binding proteins"/>
    <property type="match status" value="1"/>
</dbReference>
<keyword evidence="11" id="KW-1185">Reference proteome</keyword>
<dbReference type="GO" id="GO:0005524">
    <property type="term" value="F:ATP binding"/>
    <property type="evidence" value="ECO:0007669"/>
    <property type="project" value="UniProtKB-KW"/>
</dbReference>
<organism evidence="10 11">
    <name type="scientific">Methanocella paludicola (strain DSM 17711 / JCM 13418 / NBRC 101707 / SANAE)</name>
    <dbReference type="NCBI Taxonomy" id="304371"/>
    <lineage>
        <taxon>Archaea</taxon>
        <taxon>Methanobacteriati</taxon>
        <taxon>Methanobacteriota</taxon>
        <taxon>Stenosarchaea group</taxon>
        <taxon>Methanomicrobia</taxon>
        <taxon>Methanocellales</taxon>
        <taxon>Methanocellaceae</taxon>
        <taxon>Methanocella</taxon>
    </lineage>
</organism>
<dbReference type="GO" id="GO:0004816">
    <property type="term" value="F:asparagine-tRNA ligase activity"/>
    <property type="evidence" value="ECO:0007669"/>
    <property type="project" value="UniProtKB-UniRule"/>
</dbReference>
<keyword evidence="6" id="KW-0648">Protein biosynthesis</keyword>
<proteinExistence type="inferred from homology"/>
<dbReference type="Gene3D" id="2.40.50.140">
    <property type="entry name" value="Nucleic acid-binding proteins"/>
    <property type="match status" value="1"/>
</dbReference>
<name>D1YVT6_METPS</name>
<dbReference type="NCBIfam" id="NF003483">
    <property type="entry name" value="PRK05159.1"/>
    <property type="match status" value="1"/>
</dbReference>
<evidence type="ECO:0000256" key="8">
    <source>
        <dbReference type="NCBIfam" id="TIGR00457"/>
    </source>
</evidence>
<dbReference type="STRING" id="304371.MCP_0486"/>
<gene>
    <name evidence="10" type="primary">asnS</name>
    <name evidence="10" type="ordered locus">MCP_0486</name>
</gene>
<dbReference type="Pfam" id="PF00152">
    <property type="entry name" value="tRNA-synt_2"/>
    <property type="match status" value="1"/>
</dbReference>
<dbReference type="PROSITE" id="PS50862">
    <property type="entry name" value="AA_TRNA_LIGASE_II"/>
    <property type="match status" value="1"/>
</dbReference>
<dbReference type="EMBL" id="AP011532">
    <property type="protein sequence ID" value="BAI60558.1"/>
    <property type="molecule type" value="Genomic_DNA"/>
</dbReference>
<dbReference type="InterPro" id="IPR012340">
    <property type="entry name" value="NA-bd_OB-fold"/>
</dbReference>
<protein>
    <recommendedName>
        <fullName evidence="2 8">Asparagine--tRNA ligase</fullName>
        <ecNumber evidence="2 8">6.1.1.22</ecNumber>
    </recommendedName>
</protein>
<accession>D1YVT6</accession>
<dbReference type="eggNOG" id="arCOG00407">
    <property type="taxonomic scope" value="Archaea"/>
</dbReference>
<comment type="similarity">
    <text evidence="1">Belongs to the class-II aminoacyl-tRNA synthetase family.</text>
</comment>
<dbReference type="Gene3D" id="3.30.930.10">
    <property type="entry name" value="Bira Bifunctional Protein, Domain 2"/>
    <property type="match status" value="1"/>
</dbReference>
<dbReference type="CDD" id="cd00776">
    <property type="entry name" value="AsxRS_core"/>
    <property type="match status" value="1"/>
</dbReference>
<dbReference type="RefSeq" id="WP_012899238.1">
    <property type="nucleotide sequence ID" value="NC_013665.1"/>
</dbReference>
<dbReference type="InterPro" id="IPR004522">
    <property type="entry name" value="Asn-tRNA-ligase"/>
</dbReference>
<reference evidence="10 11" key="1">
    <citation type="journal article" date="2007" name="Appl. Environ. Microbiol.">
        <title>Isolation of key methanogens for global methane emission from rice paddy fields: a novel isolate affiliated with the clone cluster rice cluster I.</title>
        <authorList>
            <person name="Sakai S."/>
            <person name="Imachi H."/>
            <person name="Sekiguchi Y."/>
            <person name="Ohashi A."/>
            <person name="Harada H."/>
            <person name="Kamagata Y."/>
        </authorList>
    </citation>
    <scope>NUCLEOTIDE SEQUENCE [LARGE SCALE GENOMIC DNA]</scope>
    <source>
        <strain evidence="11">DSM 17711 / JCM 13418 / NBRC 101707 / SANAE</strain>
    </source>
</reference>
<reference evidence="10 11" key="2">
    <citation type="journal article" date="2008" name="Int. J. Syst. Evol. Microbiol.">
        <title>Methanocella paludicola gen. nov., sp. nov., a methane-producing archaeon, the first isolate of the lineage 'Rice Cluster I', and proposal of the new archaeal order Methanocellales ord. nov.</title>
        <authorList>
            <person name="Sakai S."/>
            <person name="Imachi H."/>
            <person name="Hanada S."/>
            <person name="Ohashi A."/>
            <person name="Harada H."/>
            <person name="Kamagata Y."/>
        </authorList>
    </citation>
    <scope>NUCLEOTIDE SEQUENCE [LARGE SCALE GENOMIC DNA]</scope>
    <source>
        <strain evidence="11">DSM 17711 / JCM 13418 / NBRC 101707 / SANAE</strain>
    </source>
</reference>
<dbReference type="InterPro" id="IPR045864">
    <property type="entry name" value="aa-tRNA-synth_II/BPL/LPL"/>
</dbReference>
<dbReference type="KEGG" id="mpd:MCP_0486"/>
<keyword evidence="3" id="KW-0436">Ligase</keyword>
<dbReference type="InterPro" id="IPR002312">
    <property type="entry name" value="Asp/Asn-tRNA-synth_IIb"/>
</dbReference>
<evidence type="ECO:0000256" key="2">
    <source>
        <dbReference type="ARBA" id="ARBA00012816"/>
    </source>
</evidence>
<dbReference type="InterPro" id="IPR006195">
    <property type="entry name" value="aa-tRNA-synth_II"/>
</dbReference>
<evidence type="ECO:0000256" key="1">
    <source>
        <dbReference type="ARBA" id="ARBA00008226"/>
    </source>
</evidence>
<sequence>MYARIKDVLSGRFADGEEVEVGGWVVKNRSSGKIVFTLIRDATGEMQVTARKGNVCDEALKVADALSLECSIIVKGKVRSDPRAPGGKELSATDLKLIGASRDYPIFGEEEHNPEVLLDLRHLDVRSKQLVAIMKVKDSVLSAAREWFRNHEFFEVTPPIIISSACEGGSTLFELKYFEDKAYLSQSAQLYLESLIFGLEKVYSITPSFRAEKSRTTRHLAEYWHIEGEMAWMGLYEMIDMLEQLVCYVCNRVGEERAEEIRLVGGDPEYFKGLKAPFPRITYDEAVKVLQADGFEFKPGEDFGTHEERQLSTHYDKPLFITEYPAEVKAFYMKDAGNGKVLNVDMIAPKGFGEIIGASERETDLAILEERIRKQGEDPAKYAWYLDLRRYGSVPHSGFGMGTERLVRWICGLEHIRDTIPYPRTISRSYP</sequence>
<feature type="domain" description="Aminoacyl-transfer RNA synthetases class-II family profile" evidence="9">
    <location>
        <begin position="134"/>
        <end position="421"/>
    </location>
</feature>
<dbReference type="AlphaFoldDB" id="D1YVT6"/>
<reference evidence="11" key="3">
    <citation type="journal article" date="2011" name="PLoS ONE">
        <title>Genome sequence of a mesophilic hydrogenotrophic methanogen Methanocella paludicola, the first cultivated representative of the order Methanocellales.</title>
        <authorList>
            <person name="Sakai S."/>
            <person name="Takaki Y."/>
            <person name="Shimamura S."/>
            <person name="Sekine M."/>
            <person name="Tajima T."/>
            <person name="Kosugi H."/>
            <person name="Ichikawa N."/>
            <person name="Tasumi E."/>
            <person name="Hiraki A.T."/>
            <person name="Shimizu A."/>
            <person name="Kato Y."/>
            <person name="Nishiko R."/>
            <person name="Mori K."/>
            <person name="Fujita N."/>
            <person name="Imachi H."/>
            <person name="Takai K."/>
        </authorList>
    </citation>
    <scope>NUCLEOTIDE SEQUENCE [LARGE SCALE GENOMIC DNA]</scope>
    <source>
        <strain evidence="11">DSM 17711 / JCM 13418 / NBRC 101707 / SANAE</strain>
    </source>
</reference>
<keyword evidence="4" id="KW-0547">Nucleotide-binding</keyword>
<dbReference type="GO" id="GO:0006421">
    <property type="term" value="P:asparaginyl-tRNA aminoacylation"/>
    <property type="evidence" value="ECO:0007669"/>
    <property type="project" value="UniProtKB-UniRule"/>
</dbReference>
<evidence type="ECO:0000256" key="4">
    <source>
        <dbReference type="ARBA" id="ARBA00022741"/>
    </source>
</evidence>
<dbReference type="GeneID" id="8680571"/>
<dbReference type="NCBIfam" id="NF003037">
    <property type="entry name" value="PRK03932.1"/>
    <property type="match status" value="1"/>
</dbReference>
<keyword evidence="7" id="KW-0030">Aminoacyl-tRNA synthetase</keyword>
<dbReference type="InParanoid" id="D1YVT6"/>
<evidence type="ECO:0000256" key="7">
    <source>
        <dbReference type="ARBA" id="ARBA00023146"/>
    </source>
</evidence>
<dbReference type="OrthoDB" id="5908at2157"/>
<evidence type="ECO:0000256" key="6">
    <source>
        <dbReference type="ARBA" id="ARBA00022917"/>
    </source>
</evidence>
<evidence type="ECO:0000313" key="10">
    <source>
        <dbReference type="EMBL" id="BAI60558.1"/>
    </source>
</evidence>
<dbReference type="NCBIfam" id="TIGR00457">
    <property type="entry name" value="asnS"/>
    <property type="match status" value="1"/>
</dbReference>
<keyword evidence="5" id="KW-0067">ATP-binding</keyword>
<dbReference type="GO" id="GO:0003676">
    <property type="term" value="F:nucleic acid binding"/>
    <property type="evidence" value="ECO:0007669"/>
    <property type="project" value="InterPro"/>
</dbReference>
<dbReference type="InterPro" id="IPR004365">
    <property type="entry name" value="NA-bd_OB_tRNA"/>
</dbReference>
<evidence type="ECO:0000256" key="3">
    <source>
        <dbReference type="ARBA" id="ARBA00022598"/>
    </source>
</evidence>
<dbReference type="InterPro" id="IPR004364">
    <property type="entry name" value="Aa-tRNA-synt_II"/>
</dbReference>
<evidence type="ECO:0000259" key="9">
    <source>
        <dbReference type="PROSITE" id="PS50862"/>
    </source>
</evidence>
<dbReference type="PATRIC" id="fig|304371.9.peg.499"/>
<evidence type="ECO:0000256" key="5">
    <source>
        <dbReference type="ARBA" id="ARBA00022840"/>
    </source>
</evidence>
<evidence type="ECO:0000313" key="11">
    <source>
        <dbReference type="Proteomes" id="UP000001882"/>
    </source>
</evidence>
<dbReference type="PANTHER" id="PTHR22594:SF34">
    <property type="entry name" value="ASPARAGINE--TRNA LIGASE, MITOCHONDRIAL-RELATED"/>
    <property type="match status" value="1"/>
</dbReference>
<dbReference type="EC" id="6.1.1.22" evidence="2 8"/>